<dbReference type="Pfam" id="PF00534">
    <property type="entry name" value="Glycos_transf_1"/>
    <property type="match status" value="1"/>
</dbReference>
<reference evidence="2" key="1">
    <citation type="journal article" date="2015" name="Nature">
        <title>Complex archaea that bridge the gap between prokaryotes and eukaryotes.</title>
        <authorList>
            <person name="Spang A."/>
            <person name="Saw J.H."/>
            <person name="Jorgensen S.L."/>
            <person name="Zaremba-Niedzwiedzka K."/>
            <person name="Martijn J."/>
            <person name="Lind A.E."/>
            <person name="van Eijk R."/>
            <person name="Schleper C."/>
            <person name="Guy L."/>
            <person name="Ettema T.J."/>
        </authorList>
    </citation>
    <scope>NUCLEOTIDE SEQUENCE</scope>
</reference>
<dbReference type="EMBL" id="LAZR01016272">
    <property type="protein sequence ID" value="KKM05215.1"/>
    <property type="molecule type" value="Genomic_DNA"/>
</dbReference>
<sequence length="303" mass="34598">MKILLLPDKKNWAFFSIAQSLVKYNPYPDIRLKIMNIKGGERDIKKRYKKFDRILVMGWQNYERVKFLDKSVTMVGIHSFHGWDERKTTPDKDAQPPSKLIKFLSQFLAVNVVSQRLANLFNKCGINVHYTPNGVDTQIFRRISSPPIGKTLIVGYSGSKAHDWRKGVSEFIIPAAKKAKVQAKIAMLSTDAYVPLEEMYKFYNKIDCYVCASSSEGMSLSVLEAAACGRPVITTRVSGCTEIIREGETGFFVDRHVKKIAKAINKMKDHNLLIGMSNAIVEDIRSNWCWSKRTKVWIDFMKS</sequence>
<dbReference type="PANTHER" id="PTHR45947">
    <property type="entry name" value="SULFOQUINOVOSYL TRANSFERASE SQD2"/>
    <property type="match status" value="1"/>
</dbReference>
<evidence type="ECO:0000313" key="2">
    <source>
        <dbReference type="EMBL" id="KKM05215.1"/>
    </source>
</evidence>
<dbReference type="AlphaFoldDB" id="A0A0F9H2E1"/>
<organism evidence="2">
    <name type="scientific">marine sediment metagenome</name>
    <dbReference type="NCBI Taxonomy" id="412755"/>
    <lineage>
        <taxon>unclassified sequences</taxon>
        <taxon>metagenomes</taxon>
        <taxon>ecological metagenomes</taxon>
    </lineage>
</organism>
<dbReference type="InterPro" id="IPR050194">
    <property type="entry name" value="Glycosyltransferase_grp1"/>
</dbReference>
<dbReference type="PANTHER" id="PTHR45947:SF3">
    <property type="entry name" value="SULFOQUINOVOSYL TRANSFERASE SQD2"/>
    <property type="match status" value="1"/>
</dbReference>
<dbReference type="InterPro" id="IPR001296">
    <property type="entry name" value="Glyco_trans_1"/>
</dbReference>
<dbReference type="Gene3D" id="3.40.50.2000">
    <property type="entry name" value="Glycogen Phosphorylase B"/>
    <property type="match status" value="1"/>
</dbReference>
<evidence type="ECO:0000259" key="1">
    <source>
        <dbReference type="Pfam" id="PF00534"/>
    </source>
</evidence>
<dbReference type="SUPFAM" id="SSF53756">
    <property type="entry name" value="UDP-Glycosyltransferase/glycogen phosphorylase"/>
    <property type="match status" value="1"/>
</dbReference>
<comment type="caution">
    <text evidence="2">The sequence shown here is derived from an EMBL/GenBank/DDBJ whole genome shotgun (WGS) entry which is preliminary data.</text>
</comment>
<dbReference type="CDD" id="cd03801">
    <property type="entry name" value="GT4_PimA-like"/>
    <property type="match status" value="1"/>
</dbReference>
<proteinExistence type="predicted"/>
<accession>A0A0F9H2E1</accession>
<name>A0A0F9H2E1_9ZZZZ</name>
<dbReference type="GO" id="GO:0016757">
    <property type="term" value="F:glycosyltransferase activity"/>
    <property type="evidence" value="ECO:0007669"/>
    <property type="project" value="InterPro"/>
</dbReference>
<protein>
    <recommendedName>
        <fullName evidence="1">Glycosyl transferase family 1 domain-containing protein</fullName>
    </recommendedName>
</protein>
<feature type="domain" description="Glycosyl transferase family 1" evidence="1">
    <location>
        <begin position="176"/>
        <end position="269"/>
    </location>
</feature>
<gene>
    <name evidence="2" type="ORF">LCGC14_1756380</name>
</gene>